<sequence>MDWCCQSGFPKVTRSLAYFTASSIARCARPTDPAATLARPPSNVFMAAINPMPSSPIKFSIGTTTLSKITSAVLDRREPILFSSLPIDNPGRSRSTIKAEMPFEPLLLSVTAMTKYRLAGSALVIKHFVPLIM</sequence>
<comment type="caution">
    <text evidence="1">The sequence shown here is derived from an EMBL/GenBank/DDBJ whole genome shotgun (WGS) entry which is preliminary data.</text>
</comment>
<evidence type="ECO:0000313" key="1">
    <source>
        <dbReference type="EMBL" id="MPM55459.1"/>
    </source>
</evidence>
<dbReference type="AlphaFoldDB" id="A0A645AQV0"/>
<accession>A0A645AQV0</accession>
<dbReference type="EMBL" id="VSSQ01015282">
    <property type="protein sequence ID" value="MPM55459.1"/>
    <property type="molecule type" value="Genomic_DNA"/>
</dbReference>
<name>A0A645AQV0_9ZZZZ</name>
<gene>
    <name evidence="1" type="ORF">SDC9_102256</name>
</gene>
<proteinExistence type="predicted"/>
<organism evidence="1">
    <name type="scientific">bioreactor metagenome</name>
    <dbReference type="NCBI Taxonomy" id="1076179"/>
    <lineage>
        <taxon>unclassified sequences</taxon>
        <taxon>metagenomes</taxon>
        <taxon>ecological metagenomes</taxon>
    </lineage>
</organism>
<protein>
    <submittedName>
        <fullName evidence="1">Uncharacterized protein</fullName>
    </submittedName>
</protein>
<reference evidence="1" key="1">
    <citation type="submission" date="2019-08" db="EMBL/GenBank/DDBJ databases">
        <authorList>
            <person name="Kucharzyk K."/>
            <person name="Murdoch R.W."/>
            <person name="Higgins S."/>
            <person name="Loffler F."/>
        </authorList>
    </citation>
    <scope>NUCLEOTIDE SEQUENCE</scope>
</reference>